<sequence length="58" mass="6628">MEYALLFGILLTLLPLATIRKIKGENWFQRVLHIGCLLVGMILLLGFAIQFTDFIGEY</sequence>
<evidence type="ECO:0000256" key="1">
    <source>
        <dbReference type="SAM" id="Phobius"/>
    </source>
</evidence>
<evidence type="ECO:0000313" key="2">
    <source>
        <dbReference type="EMBL" id="CDQ25092.1"/>
    </source>
</evidence>
<dbReference type="AlphaFoldDB" id="A0A024P9I8"/>
<dbReference type="EMBL" id="CCDI010000004">
    <property type="protein sequence ID" value="CDQ25092.1"/>
    <property type="molecule type" value="Genomic_DNA"/>
</dbReference>
<keyword evidence="1" id="KW-0472">Membrane</keyword>
<reference evidence="3" key="1">
    <citation type="submission" date="2014-03" db="EMBL/GenBank/DDBJ databases">
        <authorList>
            <person name="Urmite Genomes U."/>
        </authorList>
    </citation>
    <scope>NUCLEOTIDE SEQUENCE [LARGE SCALE GENOMIC DNA]</scope>
    <source>
        <strain evidence="3">HD-03</strain>
    </source>
</reference>
<organism evidence="2 3">
    <name type="scientific">Halobacillus karajensis</name>
    <dbReference type="NCBI Taxonomy" id="195088"/>
    <lineage>
        <taxon>Bacteria</taxon>
        <taxon>Bacillati</taxon>
        <taxon>Bacillota</taxon>
        <taxon>Bacilli</taxon>
        <taxon>Bacillales</taxon>
        <taxon>Bacillaceae</taxon>
        <taxon>Halobacillus</taxon>
    </lineage>
</organism>
<keyword evidence="3" id="KW-1185">Reference proteome</keyword>
<reference evidence="2 3" key="2">
    <citation type="submission" date="2014-05" db="EMBL/GenBank/DDBJ databases">
        <title>Draft genome sequence of Halobacillus karajensis HK-03.</title>
        <authorList>
            <person name="Khelaifia S."/>
            <person name="Croce O."/>
            <person name="Lagier J.C."/>
            <person name="Raoult D."/>
        </authorList>
    </citation>
    <scope>NUCLEOTIDE SEQUENCE [LARGE SCALE GENOMIC DNA]</scope>
    <source>
        <strain evidence="2 3">HD-03</strain>
    </source>
</reference>
<comment type="caution">
    <text evidence="2">The sequence shown here is derived from an EMBL/GenBank/DDBJ whole genome shotgun (WGS) entry which is preliminary data.</text>
</comment>
<keyword evidence="1" id="KW-0812">Transmembrane</keyword>
<evidence type="ECO:0000313" key="3">
    <source>
        <dbReference type="Proteomes" id="UP000028868"/>
    </source>
</evidence>
<gene>
    <name evidence="2" type="ORF">BN983_03397</name>
</gene>
<name>A0A024P9I8_9BACI</name>
<feature type="transmembrane region" description="Helical" evidence="1">
    <location>
        <begin position="31"/>
        <end position="52"/>
    </location>
</feature>
<keyword evidence="1" id="KW-1133">Transmembrane helix</keyword>
<dbReference type="Proteomes" id="UP000028868">
    <property type="component" value="Unassembled WGS sequence"/>
</dbReference>
<protein>
    <submittedName>
        <fullName evidence="2">Uncharacterized protein</fullName>
    </submittedName>
</protein>
<accession>A0A024P9I8</accession>
<proteinExistence type="predicted"/>